<protein>
    <submittedName>
        <fullName evidence="1">Uncharacterized protein</fullName>
    </submittedName>
</protein>
<accession>A0A9Q3JP72</accession>
<evidence type="ECO:0000313" key="2">
    <source>
        <dbReference type="Proteomes" id="UP000765509"/>
    </source>
</evidence>
<organism evidence="1 2">
    <name type="scientific">Austropuccinia psidii MF-1</name>
    <dbReference type="NCBI Taxonomy" id="1389203"/>
    <lineage>
        <taxon>Eukaryota</taxon>
        <taxon>Fungi</taxon>
        <taxon>Dikarya</taxon>
        <taxon>Basidiomycota</taxon>
        <taxon>Pucciniomycotina</taxon>
        <taxon>Pucciniomycetes</taxon>
        <taxon>Pucciniales</taxon>
        <taxon>Sphaerophragmiaceae</taxon>
        <taxon>Austropuccinia</taxon>
    </lineage>
</organism>
<gene>
    <name evidence="1" type="ORF">O181_105334</name>
</gene>
<comment type="caution">
    <text evidence="1">The sequence shown here is derived from an EMBL/GenBank/DDBJ whole genome shotgun (WGS) entry which is preliminary data.</text>
</comment>
<reference evidence="1" key="1">
    <citation type="submission" date="2021-03" db="EMBL/GenBank/DDBJ databases">
        <title>Draft genome sequence of rust myrtle Austropuccinia psidii MF-1, a brazilian biotype.</title>
        <authorList>
            <person name="Quecine M.C."/>
            <person name="Pachon D.M.R."/>
            <person name="Bonatelli M.L."/>
            <person name="Correr F.H."/>
            <person name="Franceschini L.M."/>
            <person name="Leite T.F."/>
            <person name="Margarido G.R.A."/>
            <person name="Almeida C.A."/>
            <person name="Ferrarezi J.A."/>
            <person name="Labate C.A."/>
        </authorList>
    </citation>
    <scope>NUCLEOTIDE SEQUENCE</scope>
    <source>
        <strain evidence="1">MF-1</strain>
    </source>
</reference>
<dbReference type="AlphaFoldDB" id="A0A9Q3JP72"/>
<proteinExistence type="predicted"/>
<dbReference type="Proteomes" id="UP000765509">
    <property type="component" value="Unassembled WGS sequence"/>
</dbReference>
<keyword evidence="2" id="KW-1185">Reference proteome</keyword>
<name>A0A9Q3JP72_9BASI</name>
<sequence>MDPLLNNDDDLVQVEKLQDESQIQYIKNSIQKRHQALMPNLNDKSGSRKRLMDMFAPTYANLLESRQKARETSEHACLEWDRERWNEEKASNMEKQCFEEVKLQKQMVFEEKQHTKKYEFESEKWDHELEFKEKKCQMDLTIAALSSSRPIGEQECILTLINKK</sequence>
<dbReference type="EMBL" id="AVOT02077739">
    <property type="protein sequence ID" value="MBW0565619.1"/>
    <property type="molecule type" value="Genomic_DNA"/>
</dbReference>
<evidence type="ECO:0000313" key="1">
    <source>
        <dbReference type="EMBL" id="MBW0565619.1"/>
    </source>
</evidence>